<proteinExistence type="predicted"/>
<name>A0ABD3QXV2_9STRA</name>
<feature type="transmembrane region" description="Helical" evidence="5">
    <location>
        <begin position="21"/>
        <end position="44"/>
    </location>
</feature>
<dbReference type="PANTHER" id="PTHR11006">
    <property type="entry name" value="PROTEIN ARGININE N-METHYLTRANSFERASE"/>
    <property type="match status" value="1"/>
</dbReference>
<evidence type="ECO:0000256" key="2">
    <source>
        <dbReference type="ARBA" id="ARBA00022679"/>
    </source>
</evidence>
<dbReference type="EMBL" id="JALLPJ020000014">
    <property type="protein sequence ID" value="KAL3805165.1"/>
    <property type="molecule type" value="Genomic_DNA"/>
</dbReference>
<dbReference type="Gene3D" id="2.70.160.11">
    <property type="entry name" value="Hnrnp arginine n-methyltransferase1"/>
    <property type="match status" value="1"/>
</dbReference>
<keyword evidence="5" id="KW-1133">Transmembrane helix</keyword>
<feature type="domain" description="Protein arginine N-methyltransferase" evidence="6">
    <location>
        <begin position="304"/>
        <end position="498"/>
    </location>
</feature>
<evidence type="ECO:0000256" key="3">
    <source>
        <dbReference type="ARBA" id="ARBA00022691"/>
    </source>
</evidence>
<evidence type="ECO:0000256" key="4">
    <source>
        <dbReference type="PROSITE-ProRule" id="PRU01015"/>
    </source>
</evidence>
<evidence type="ECO:0000313" key="8">
    <source>
        <dbReference type="Proteomes" id="UP001530400"/>
    </source>
</evidence>
<dbReference type="PANTHER" id="PTHR11006:SF68">
    <property type="entry name" value="PROTEIN ARGININE N-METHYLTRANSFERASE PRMT10"/>
    <property type="match status" value="1"/>
</dbReference>
<evidence type="ECO:0000256" key="5">
    <source>
        <dbReference type="SAM" id="Phobius"/>
    </source>
</evidence>
<sequence length="529" mass="58801">MNNSNRVKLARTNLPSPSTQSLFLTIFSCLFSTTSSFSILPSLLKYRPHHHPSTTSTIIMSSSNTSPGDAAFSNKSNSNNIPTYDGDSSAKATDFANYFCAYSQLYHQKQMLTDHNRMAAYHSAICGNSDLFKDKIVMDVGTGSGILAVWAAQAGARRVYAVEYTDMARHARNVVEANGVGHIVTVIQVSLRWWRVYCFCCEKIERKCPCSIHHDQPQGAVEDIVLPESDIDELGLDPSTPQNVDIIISEWMGYFLLRESMLDSLVRARDKFLKPATGIMMPSHATMMIAPIVDEEERRVQHNEFAAAMEDWKEFATTTQNVYGVDMSVLEKDFEREQREYYVLSSRWAELPVSCLLAPPCIVKELDMHVCTVEDARGVGLALGQDEGVGAPFEFHIDGRSNSDEGMMSGSTTVSGFAGWFTVDFKSRTDDIGKDSAPLVPNPTILSTGPEMGYTHWGQQVFHLPAAVPVLADQTTSITGTLEMMRTKESARLYNVRYRLTVSRRKSGSENVGSVLMKGEPMELVYQIP</sequence>
<protein>
    <recommendedName>
        <fullName evidence="6">Protein arginine N-methyltransferase domain-containing protein</fullName>
    </recommendedName>
</protein>
<comment type="caution">
    <text evidence="7">The sequence shown here is derived from an EMBL/GenBank/DDBJ whole genome shotgun (WGS) entry which is preliminary data.</text>
</comment>
<keyword evidence="8" id="KW-1185">Reference proteome</keyword>
<evidence type="ECO:0000256" key="1">
    <source>
        <dbReference type="ARBA" id="ARBA00022603"/>
    </source>
</evidence>
<dbReference type="Pfam" id="PF22528">
    <property type="entry name" value="PRMT_C"/>
    <property type="match status" value="1"/>
</dbReference>
<dbReference type="Pfam" id="PF06325">
    <property type="entry name" value="PrmA"/>
    <property type="match status" value="1"/>
</dbReference>
<organism evidence="7 8">
    <name type="scientific">Cyclotella atomus</name>
    <dbReference type="NCBI Taxonomy" id="382360"/>
    <lineage>
        <taxon>Eukaryota</taxon>
        <taxon>Sar</taxon>
        <taxon>Stramenopiles</taxon>
        <taxon>Ochrophyta</taxon>
        <taxon>Bacillariophyta</taxon>
        <taxon>Coscinodiscophyceae</taxon>
        <taxon>Thalassiosirophycidae</taxon>
        <taxon>Stephanodiscales</taxon>
        <taxon>Stephanodiscaceae</taxon>
        <taxon>Cyclotella</taxon>
    </lineage>
</organism>
<keyword evidence="5" id="KW-0812">Transmembrane</keyword>
<dbReference type="AlphaFoldDB" id="A0ABD3QXV2"/>
<accession>A0ABD3QXV2</accession>
<dbReference type="InterPro" id="IPR029063">
    <property type="entry name" value="SAM-dependent_MTases_sf"/>
</dbReference>
<dbReference type="Gene3D" id="3.40.50.150">
    <property type="entry name" value="Vaccinia Virus protein VP39"/>
    <property type="match status" value="1"/>
</dbReference>
<dbReference type="PROSITE" id="PS51678">
    <property type="entry name" value="SAM_MT_PRMT"/>
    <property type="match status" value="1"/>
</dbReference>
<keyword evidence="3 4" id="KW-0949">S-adenosyl-L-methionine</keyword>
<evidence type="ECO:0000259" key="6">
    <source>
        <dbReference type="Pfam" id="PF22528"/>
    </source>
</evidence>
<keyword evidence="2 4" id="KW-0808">Transferase</keyword>
<keyword evidence="1 4" id="KW-0489">Methyltransferase</keyword>
<dbReference type="PROSITE" id="PS51257">
    <property type="entry name" value="PROKAR_LIPOPROTEIN"/>
    <property type="match status" value="1"/>
</dbReference>
<dbReference type="Proteomes" id="UP001530400">
    <property type="component" value="Unassembled WGS sequence"/>
</dbReference>
<evidence type="ECO:0000313" key="7">
    <source>
        <dbReference type="EMBL" id="KAL3805165.1"/>
    </source>
</evidence>
<dbReference type="GO" id="GO:0008168">
    <property type="term" value="F:methyltransferase activity"/>
    <property type="evidence" value="ECO:0007669"/>
    <property type="project" value="UniProtKB-KW"/>
</dbReference>
<reference evidence="7 8" key="1">
    <citation type="submission" date="2024-10" db="EMBL/GenBank/DDBJ databases">
        <title>Updated reference genomes for cyclostephanoid diatoms.</title>
        <authorList>
            <person name="Roberts W.R."/>
            <person name="Alverson A.J."/>
        </authorList>
    </citation>
    <scope>NUCLEOTIDE SEQUENCE [LARGE SCALE GENOMIC DNA]</scope>
    <source>
        <strain evidence="7 8">AJA010-31</strain>
    </source>
</reference>
<keyword evidence="5" id="KW-0472">Membrane</keyword>
<dbReference type="InterPro" id="IPR055135">
    <property type="entry name" value="PRMT_dom"/>
</dbReference>
<dbReference type="GO" id="GO:0032259">
    <property type="term" value="P:methylation"/>
    <property type="evidence" value="ECO:0007669"/>
    <property type="project" value="UniProtKB-KW"/>
</dbReference>
<dbReference type="InterPro" id="IPR025799">
    <property type="entry name" value="Arg_MeTrfase"/>
</dbReference>
<gene>
    <name evidence="7" type="ORF">ACHAWO_000700</name>
</gene>
<dbReference type="SUPFAM" id="SSF53335">
    <property type="entry name" value="S-adenosyl-L-methionine-dependent methyltransferases"/>
    <property type="match status" value="1"/>
</dbReference>
<dbReference type="CDD" id="cd02440">
    <property type="entry name" value="AdoMet_MTases"/>
    <property type="match status" value="1"/>
</dbReference>